<sequence>MTFLPIVAGCQNDDPWADTSLHAFCLGDVQIGFVLPRVLHAVRRYLDEHPTNLVRLDSSNGKLSLVLASNATKSDRTEFMADLAQWLRDTKQFADPLDGWRDEQYAIYGRRSEDQASEIVFTLERAACALFGLTTFGVHLTVGSP</sequence>
<protein>
    <submittedName>
        <fullName evidence="2">Thiamine diphosphokinase</fullName>
        <ecNumber evidence="2">2.7.6.2</ecNumber>
    </submittedName>
</protein>
<accession>A0AAJ6CJ12</accession>
<reference evidence="2 3" key="1">
    <citation type="submission" date="2023-03" db="EMBL/GenBank/DDBJ databases">
        <title>Mating type loci evolution in Malassezia.</title>
        <authorList>
            <person name="Coelho M.A."/>
        </authorList>
    </citation>
    <scope>NUCLEOTIDE SEQUENCE [LARGE SCALE GENOMIC DNA]</scope>
    <source>
        <strain evidence="2 3">CBS 9725</strain>
    </source>
</reference>
<keyword evidence="2" id="KW-0808">Transferase</keyword>
<organism evidence="2 3">
    <name type="scientific">Malassezia yamatoensis</name>
    <dbReference type="NCBI Taxonomy" id="253288"/>
    <lineage>
        <taxon>Eukaryota</taxon>
        <taxon>Fungi</taxon>
        <taxon>Dikarya</taxon>
        <taxon>Basidiomycota</taxon>
        <taxon>Ustilaginomycotina</taxon>
        <taxon>Malasseziomycetes</taxon>
        <taxon>Malasseziales</taxon>
        <taxon>Malasseziaceae</taxon>
        <taxon>Malassezia</taxon>
    </lineage>
</organism>
<dbReference type="EMBL" id="CP119948">
    <property type="protein sequence ID" value="WFD00826.1"/>
    <property type="molecule type" value="Genomic_DNA"/>
</dbReference>
<evidence type="ECO:0000313" key="3">
    <source>
        <dbReference type="Proteomes" id="UP001219567"/>
    </source>
</evidence>
<proteinExistence type="predicted"/>
<keyword evidence="3" id="KW-1185">Reference proteome</keyword>
<dbReference type="GO" id="GO:0004788">
    <property type="term" value="F:thiamine diphosphokinase activity"/>
    <property type="evidence" value="ECO:0007669"/>
    <property type="project" value="UniProtKB-EC"/>
</dbReference>
<dbReference type="AlphaFoldDB" id="A0AAJ6CJ12"/>
<gene>
    <name evidence="2" type="ORF">MYAM1_003579</name>
</gene>
<name>A0AAJ6CJ12_9BASI</name>
<evidence type="ECO:0000259" key="1">
    <source>
        <dbReference type="Pfam" id="PF15916"/>
    </source>
</evidence>
<dbReference type="EC" id="2.7.6.2" evidence="2"/>
<dbReference type="Gene3D" id="3.30.750.160">
    <property type="match status" value="1"/>
</dbReference>
<dbReference type="Proteomes" id="UP001219567">
    <property type="component" value="Chromosome 6"/>
</dbReference>
<dbReference type="Pfam" id="PF15916">
    <property type="entry name" value="DUF4743"/>
    <property type="match status" value="1"/>
</dbReference>
<feature type="domain" description="DUF4743" evidence="1">
    <location>
        <begin position="8"/>
        <end position="134"/>
    </location>
</feature>
<dbReference type="InterPro" id="IPR031804">
    <property type="entry name" value="DUF4743"/>
</dbReference>
<evidence type="ECO:0000313" key="2">
    <source>
        <dbReference type="EMBL" id="WFD00826.1"/>
    </source>
</evidence>